<dbReference type="OrthoDB" id="195089at2759"/>
<protein>
    <recommendedName>
        <fullName evidence="2">FANCI solenoid 4 domain-containing protein</fullName>
    </recommendedName>
</protein>
<feature type="domain" description="FANCI solenoid 4" evidence="2">
    <location>
        <begin position="791"/>
        <end position="1003"/>
    </location>
</feature>
<evidence type="ECO:0000259" key="2">
    <source>
        <dbReference type="Pfam" id="PF14678"/>
    </source>
</evidence>
<sequence length="1291" mass="141617">MVGAVLRFWFEPGVEILPEALNDLLIELLADVTLLPVTNCSGLCETIVDNLGCPMTLELLSSLLLHASSMGSRVPWRAGYVTDLKTALVQAIIDKAPWKDNFVVHIAKFFREIEPTAAQISLISPVLAPFVSTLPGAQLLPLLGHLLPLHTSFLEQVLHHLRPEHLDEATRAGVLAQCVGAARHNPGIAKSVQTLVKTKPEVILSNAFKFRLCLLVGSIHRTFQGATHGALLRAVALHCDHELKRLDARWLREALPAYAPLALADACVLSPSDDRVQLISTCLMDFGFALLASKAGARVCRQGALMVLKLCQTSSQPCTVQLALDRTLRMHFQSPSNECTDLLSKLPCGQLPAAVGWDVISALPSVEVNVSRPLVRVVLQSCPQVRDELVICLRKCLFGGDPRSSLVSANGLLEIIAYFTVDDADVSQNPNGRLCLEALELVRRLLVGSAQGSAEVRRCLLQGLPELIKQNRLLKEAIFELLKDVRTESPADPHVVMAISSCICAYRKTHIKGSPKSRVLKELYRMMCSLVEQCDPTCVDALVRFSAEFALDATGIQELLKRRKLSGSAARVGQDLDESDHSQASSAAGSVADRPNKKKKGKKAPSASECLLSNETLCWLLRTDAVAVEVRIYATEGLSQRKHLEPQERAQLLKALKETLTKPYIDIETKSSCVSLLSTNLQASVGDVFSREDVFEAREKLLHDLGVDNRQALFRYLQEMVRQAGSDSQRGTDIIPLLACVQCLCLLFPDDAALMADIYSWADKEMTEAGVTYLPLMLDLSNHIEGGLALLRGLSRRLAALCGFLEDEDRNDKTDAFASLHADDIPEVFALFNTVVKGTLTHLEWVLSKIGLSSNVEPRFIKQLYYVVEALATVAHSMVPLEQAEGLFQSGAKAYKVLTNLAKYYCSAREELSTRYPKLVHFVQKTCTPRFESLIMAVEEESTRRNLGKKKKTNTHQPKAVPAFVFAAEQHHLELNKLAKKIDLGNIAAPAKVRDFKIRVAEVRKQQDEFSDEEIPNSQSVPSTKSRAVGHEQFVSSGEERQGKTAGKERNNIVMGMNTPRGPLPKRMRTDGELKKRPGAARPSKPNAAQKQNRAKRQQKCSEKTSEEPAMENPTSPESAFPPSDGEEEQLNGNLAMGPPVMSSTRISVRFCDVKSTSSNISDSPDRTTGDEYSSAKCRCLQLVSLAFLAYRKAPTDDDVGQRATKLGLCRPLSIIIDTLTESSAGSATPLTVGRHKDQAANNNPTPTTTPKGGGEKTRFTLTDDKIAPLERQGSTQSPTTPRKNLRAGPH</sequence>
<accession>A0A1V9XWW1</accession>
<keyword evidence="4" id="KW-1185">Reference proteome</keyword>
<feature type="region of interest" description="Disordered" evidence="1">
    <location>
        <begin position="1226"/>
        <end position="1291"/>
    </location>
</feature>
<dbReference type="GO" id="GO:0006281">
    <property type="term" value="P:DNA repair"/>
    <property type="evidence" value="ECO:0007669"/>
    <property type="project" value="InterPro"/>
</dbReference>
<dbReference type="SUPFAM" id="SSF48371">
    <property type="entry name" value="ARM repeat"/>
    <property type="match status" value="1"/>
</dbReference>
<proteinExistence type="predicted"/>
<reference evidence="3 4" key="1">
    <citation type="journal article" date="2017" name="Gigascience">
        <title>Draft genome of the honey bee ectoparasitic mite, Tropilaelaps mercedesae, is shaped by the parasitic life history.</title>
        <authorList>
            <person name="Dong X."/>
            <person name="Armstrong S.D."/>
            <person name="Xia D."/>
            <person name="Makepeace B.L."/>
            <person name="Darby A.C."/>
            <person name="Kadowaki T."/>
        </authorList>
    </citation>
    <scope>NUCLEOTIDE SEQUENCE [LARGE SCALE GENOMIC DNA]</scope>
    <source>
        <strain evidence="3">Wuxi-XJTLU</strain>
    </source>
</reference>
<feature type="compositionally biased region" description="Basic and acidic residues" evidence="1">
    <location>
        <begin position="1254"/>
        <end position="1269"/>
    </location>
</feature>
<dbReference type="InParanoid" id="A0A1V9XWW1"/>
<name>A0A1V9XWW1_9ACAR</name>
<dbReference type="PANTHER" id="PTHR21818:SF0">
    <property type="entry name" value="FANCONI ANEMIA GROUP I PROTEIN"/>
    <property type="match status" value="1"/>
</dbReference>
<gene>
    <name evidence="3" type="ORF">BIW11_02818</name>
</gene>
<comment type="caution">
    <text evidence="3">The sequence shown here is derived from an EMBL/GenBank/DDBJ whole genome shotgun (WGS) entry which is preliminary data.</text>
</comment>
<dbReference type="STRING" id="418985.A0A1V9XWW1"/>
<dbReference type="InterPro" id="IPR029314">
    <property type="entry name" value="FANCI_S4"/>
</dbReference>
<dbReference type="Proteomes" id="UP000192247">
    <property type="component" value="Unassembled WGS sequence"/>
</dbReference>
<feature type="compositionally biased region" description="Polar residues" evidence="1">
    <location>
        <begin position="1273"/>
        <end position="1283"/>
    </location>
</feature>
<feature type="compositionally biased region" description="Polar residues" evidence="1">
    <location>
        <begin position="1016"/>
        <end position="1026"/>
    </location>
</feature>
<dbReference type="InterPro" id="IPR026171">
    <property type="entry name" value="FANCI"/>
</dbReference>
<dbReference type="PANTHER" id="PTHR21818">
    <property type="entry name" value="BC025462 PROTEIN"/>
    <property type="match status" value="1"/>
</dbReference>
<evidence type="ECO:0000313" key="4">
    <source>
        <dbReference type="Proteomes" id="UP000192247"/>
    </source>
</evidence>
<evidence type="ECO:0000313" key="3">
    <source>
        <dbReference type="EMBL" id="OQR77970.1"/>
    </source>
</evidence>
<dbReference type="EMBL" id="MNPL01002797">
    <property type="protein sequence ID" value="OQR77970.1"/>
    <property type="molecule type" value="Genomic_DNA"/>
</dbReference>
<feature type="compositionally biased region" description="Low complexity" evidence="1">
    <location>
        <begin position="1242"/>
        <end position="1251"/>
    </location>
</feature>
<dbReference type="InterPro" id="IPR016024">
    <property type="entry name" value="ARM-type_fold"/>
</dbReference>
<evidence type="ECO:0000256" key="1">
    <source>
        <dbReference type="SAM" id="MobiDB-lite"/>
    </source>
</evidence>
<feature type="region of interest" description="Disordered" evidence="1">
    <location>
        <begin position="572"/>
        <end position="605"/>
    </location>
</feature>
<organism evidence="3 4">
    <name type="scientific">Tropilaelaps mercedesae</name>
    <dbReference type="NCBI Taxonomy" id="418985"/>
    <lineage>
        <taxon>Eukaryota</taxon>
        <taxon>Metazoa</taxon>
        <taxon>Ecdysozoa</taxon>
        <taxon>Arthropoda</taxon>
        <taxon>Chelicerata</taxon>
        <taxon>Arachnida</taxon>
        <taxon>Acari</taxon>
        <taxon>Parasitiformes</taxon>
        <taxon>Mesostigmata</taxon>
        <taxon>Gamasina</taxon>
        <taxon>Dermanyssoidea</taxon>
        <taxon>Laelapidae</taxon>
        <taxon>Tropilaelaps</taxon>
    </lineage>
</organism>
<dbReference type="Pfam" id="PF14678">
    <property type="entry name" value="FANCI_S4"/>
    <property type="match status" value="1"/>
</dbReference>
<feature type="region of interest" description="Disordered" evidence="1">
    <location>
        <begin position="1005"/>
        <end position="1140"/>
    </location>
</feature>
<feature type="compositionally biased region" description="Basic and acidic residues" evidence="1">
    <location>
        <begin position="1038"/>
        <end position="1051"/>
    </location>
</feature>
<dbReference type="GO" id="GO:0070182">
    <property type="term" value="F:DNA polymerase binding"/>
    <property type="evidence" value="ECO:0007669"/>
    <property type="project" value="TreeGrafter"/>
</dbReference>